<dbReference type="PROSITE" id="PS50943">
    <property type="entry name" value="HTH_CROC1"/>
    <property type="match status" value="1"/>
</dbReference>
<dbReference type="InterPro" id="IPR010982">
    <property type="entry name" value="Lambda_DNA-bd_dom_sf"/>
</dbReference>
<protein>
    <submittedName>
        <fullName evidence="2">Repressor protein</fullName>
    </submittedName>
</protein>
<feature type="domain" description="HTH cro/C1-type" evidence="1">
    <location>
        <begin position="8"/>
        <end position="60"/>
    </location>
</feature>
<dbReference type="InterPro" id="IPR001387">
    <property type="entry name" value="Cro/C1-type_HTH"/>
</dbReference>
<dbReference type="CDD" id="cd00093">
    <property type="entry name" value="HTH_XRE"/>
    <property type="match status" value="1"/>
</dbReference>
<dbReference type="GO" id="GO:0003677">
    <property type="term" value="F:DNA binding"/>
    <property type="evidence" value="ECO:0007669"/>
    <property type="project" value="InterPro"/>
</dbReference>
<evidence type="ECO:0000313" key="2">
    <source>
        <dbReference type="EMBL" id="DAG02011.1"/>
    </source>
</evidence>
<accession>A0A8S5V5X6</accession>
<dbReference type="SUPFAM" id="SSF47413">
    <property type="entry name" value="lambda repressor-like DNA-binding domains"/>
    <property type="match status" value="1"/>
</dbReference>
<sequence>MFPTFDIVKELCKKQGISINTLEERVGFSRNSLYSWRSSSPKPEKLNVIADYFNVSTDYLLGRTKIPYVATSENATTSTNNKIEEQALVMFRKETANMTDMEKERFNNALSGLMQTARSLIEDDSNWK</sequence>
<dbReference type="Pfam" id="PF01381">
    <property type="entry name" value="HTH_3"/>
    <property type="match status" value="1"/>
</dbReference>
<dbReference type="EMBL" id="BK016202">
    <property type="protein sequence ID" value="DAG02011.1"/>
    <property type="molecule type" value="Genomic_DNA"/>
</dbReference>
<dbReference type="SMART" id="SM00530">
    <property type="entry name" value="HTH_XRE"/>
    <property type="match status" value="1"/>
</dbReference>
<proteinExistence type="predicted"/>
<name>A0A8S5V5X6_9CAUD</name>
<dbReference type="Gene3D" id="1.10.260.40">
    <property type="entry name" value="lambda repressor-like DNA-binding domains"/>
    <property type="match status" value="1"/>
</dbReference>
<evidence type="ECO:0000259" key="1">
    <source>
        <dbReference type="PROSITE" id="PS50943"/>
    </source>
</evidence>
<reference evidence="2" key="1">
    <citation type="journal article" date="2021" name="Proc. Natl. Acad. Sci. U.S.A.">
        <title>A Catalog of Tens of Thousands of Viruses from Human Metagenomes Reveals Hidden Associations with Chronic Diseases.</title>
        <authorList>
            <person name="Tisza M.J."/>
            <person name="Buck C.B."/>
        </authorList>
    </citation>
    <scope>NUCLEOTIDE SEQUENCE</scope>
    <source>
        <strain evidence="2">Ctg4a4</strain>
    </source>
</reference>
<organism evidence="2">
    <name type="scientific">Siphoviridae sp. ctg4a4</name>
    <dbReference type="NCBI Taxonomy" id="2825602"/>
    <lineage>
        <taxon>Viruses</taxon>
        <taxon>Duplodnaviria</taxon>
        <taxon>Heunggongvirae</taxon>
        <taxon>Uroviricota</taxon>
        <taxon>Caudoviricetes</taxon>
    </lineage>
</organism>